<evidence type="ECO:0000313" key="3">
    <source>
        <dbReference type="EMBL" id="OIS96992.1"/>
    </source>
</evidence>
<evidence type="ECO:0000313" key="4">
    <source>
        <dbReference type="Proteomes" id="UP000187609"/>
    </source>
</evidence>
<name>A0A1J6IPB1_NICAT</name>
<dbReference type="Gramene" id="OIS96992">
    <property type="protein sequence ID" value="OIS96992"/>
    <property type="gene ID" value="A4A49_60522"/>
</dbReference>
<comment type="caution">
    <text evidence="3">The sequence shown here is derived from an EMBL/GenBank/DDBJ whole genome shotgun (WGS) entry which is preliminary data.</text>
</comment>
<evidence type="ECO:0000256" key="1">
    <source>
        <dbReference type="SAM" id="MobiDB-lite"/>
    </source>
</evidence>
<dbReference type="PANTHER" id="PTHR36782:SF1">
    <property type="entry name" value="CALCIUM UNIPORTER PROTEIN"/>
    <property type="match status" value="1"/>
</dbReference>
<dbReference type="EMBL" id="MJEQ01037193">
    <property type="protein sequence ID" value="OIS96992.1"/>
    <property type="molecule type" value="Genomic_DNA"/>
</dbReference>
<feature type="non-terminal residue" evidence="3">
    <location>
        <position position="108"/>
    </location>
</feature>
<organism evidence="3 4">
    <name type="scientific">Nicotiana attenuata</name>
    <name type="common">Coyote tobacco</name>
    <dbReference type="NCBI Taxonomy" id="49451"/>
    <lineage>
        <taxon>Eukaryota</taxon>
        <taxon>Viridiplantae</taxon>
        <taxon>Streptophyta</taxon>
        <taxon>Embryophyta</taxon>
        <taxon>Tracheophyta</taxon>
        <taxon>Spermatophyta</taxon>
        <taxon>Magnoliopsida</taxon>
        <taxon>eudicotyledons</taxon>
        <taxon>Gunneridae</taxon>
        <taxon>Pentapetalae</taxon>
        <taxon>asterids</taxon>
        <taxon>lamiids</taxon>
        <taxon>Solanales</taxon>
        <taxon>Solanaceae</taxon>
        <taxon>Nicotianoideae</taxon>
        <taxon>Nicotianeae</taxon>
        <taxon>Nicotiana</taxon>
    </lineage>
</organism>
<sequence length="108" mass="12315">RSAQFGERISNSKKPNIESGTTPPTIYRCRDEMVIKKILKIKKKVNDLELKYQYPTIEESNEEQKKKNTSSSFDDHANNGVEVKILVIKKDATGLLLKCREGGILVFM</sequence>
<feature type="compositionally biased region" description="Polar residues" evidence="1">
    <location>
        <begin position="12"/>
        <end position="23"/>
    </location>
</feature>
<dbReference type="AlphaFoldDB" id="A0A1J6IPB1"/>
<proteinExistence type="predicted"/>
<dbReference type="Proteomes" id="UP000187609">
    <property type="component" value="Unassembled WGS sequence"/>
</dbReference>
<accession>A0A1J6IPB1</accession>
<dbReference type="PANTHER" id="PTHR36782">
    <property type="entry name" value="BNAC03G62080D PROTEIN"/>
    <property type="match status" value="1"/>
</dbReference>
<feature type="non-terminal residue" evidence="3">
    <location>
        <position position="1"/>
    </location>
</feature>
<gene>
    <name evidence="3" type="ORF">A4A49_60522</name>
</gene>
<protein>
    <recommendedName>
        <fullName evidence="2">DUF7890 domain-containing protein</fullName>
    </recommendedName>
</protein>
<dbReference type="STRING" id="49451.A0A1J6IPB1"/>
<reference evidence="3" key="1">
    <citation type="submission" date="2016-11" db="EMBL/GenBank/DDBJ databases">
        <title>The genome of Nicotiana attenuata.</title>
        <authorList>
            <person name="Xu S."/>
            <person name="Brockmoeller T."/>
            <person name="Gaquerel E."/>
            <person name="Navarro A."/>
            <person name="Kuhl H."/>
            <person name="Gase K."/>
            <person name="Ling Z."/>
            <person name="Zhou W."/>
            <person name="Kreitzer C."/>
            <person name="Stanke M."/>
            <person name="Tang H."/>
            <person name="Lyons E."/>
            <person name="Pandey P."/>
            <person name="Pandey S.P."/>
            <person name="Timmermann B."/>
            <person name="Baldwin I.T."/>
        </authorList>
    </citation>
    <scope>NUCLEOTIDE SEQUENCE [LARGE SCALE GENOMIC DNA]</scope>
    <source>
        <strain evidence="3">UT</strain>
    </source>
</reference>
<feature type="domain" description="DUF7890" evidence="2">
    <location>
        <begin position="80"/>
        <end position="107"/>
    </location>
</feature>
<dbReference type="InterPro" id="IPR057212">
    <property type="entry name" value="DUF7890"/>
</dbReference>
<evidence type="ECO:0000259" key="2">
    <source>
        <dbReference type="Pfam" id="PF25418"/>
    </source>
</evidence>
<keyword evidence="4" id="KW-1185">Reference proteome</keyword>
<dbReference type="Pfam" id="PF25418">
    <property type="entry name" value="DUF7890"/>
    <property type="match status" value="1"/>
</dbReference>
<feature type="region of interest" description="Disordered" evidence="1">
    <location>
        <begin position="1"/>
        <end position="23"/>
    </location>
</feature>